<dbReference type="HAMAP" id="MF_01129">
    <property type="entry name" value="PPase_energized_pump"/>
    <property type="match status" value="1"/>
</dbReference>
<feature type="transmembrane region" description="Helical" evidence="10">
    <location>
        <begin position="420"/>
        <end position="446"/>
    </location>
</feature>
<feature type="transmembrane region" description="Helical" evidence="10">
    <location>
        <begin position="118"/>
        <end position="138"/>
    </location>
</feature>
<feature type="transmembrane region" description="Helical" evidence="10">
    <location>
        <begin position="640"/>
        <end position="659"/>
    </location>
</feature>
<keyword evidence="7 10" id="KW-1133">Transmembrane helix</keyword>
<dbReference type="NCBIfam" id="NF001960">
    <property type="entry name" value="PRK00733.3-5"/>
    <property type="match status" value="1"/>
</dbReference>
<name>A0AAD9DCL3_9STRA</name>
<feature type="transmembrane region" description="Helical" evidence="10">
    <location>
        <begin position="307"/>
        <end position="327"/>
    </location>
</feature>
<evidence type="ECO:0000313" key="11">
    <source>
        <dbReference type="EMBL" id="KAK1740818.1"/>
    </source>
</evidence>
<organism evidence="11 12">
    <name type="scientific">Skeletonema marinoi</name>
    <dbReference type="NCBI Taxonomy" id="267567"/>
    <lineage>
        <taxon>Eukaryota</taxon>
        <taxon>Sar</taxon>
        <taxon>Stramenopiles</taxon>
        <taxon>Ochrophyta</taxon>
        <taxon>Bacillariophyta</taxon>
        <taxon>Coscinodiscophyceae</taxon>
        <taxon>Thalassiosirophycidae</taxon>
        <taxon>Thalassiosirales</taxon>
        <taxon>Skeletonemataceae</taxon>
        <taxon>Skeletonema</taxon>
        <taxon>Skeletonema marinoi-dohrnii complex</taxon>
    </lineage>
</organism>
<accession>A0AAD9DCL3</accession>
<dbReference type="PANTHER" id="PTHR31998">
    <property type="entry name" value="K(+)-INSENSITIVE PYROPHOSPHATE-ENERGIZED PROTON PUMP"/>
    <property type="match status" value="1"/>
</dbReference>
<evidence type="ECO:0000256" key="8">
    <source>
        <dbReference type="ARBA" id="ARBA00023065"/>
    </source>
</evidence>
<evidence type="ECO:0000313" key="12">
    <source>
        <dbReference type="Proteomes" id="UP001224775"/>
    </source>
</evidence>
<dbReference type="GO" id="GO:0012505">
    <property type="term" value="C:endomembrane system"/>
    <property type="evidence" value="ECO:0007669"/>
    <property type="project" value="UniProtKB-SubCell"/>
</dbReference>
<evidence type="ECO:0000256" key="2">
    <source>
        <dbReference type="ARBA" id="ARBA00013242"/>
    </source>
</evidence>
<dbReference type="AlphaFoldDB" id="A0AAD9DCL3"/>
<keyword evidence="6" id="KW-1278">Translocase</keyword>
<dbReference type="PIRSF" id="PIRSF001265">
    <property type="entry name" value="H+-PPase"/>
    <property type="match status" value="1"/>
</dbReference>
<evidence type="ECO:0000256" key="7">
    <source>
        <dbReference type="ARBA" id="ARBA00022989"/>
    </source>
</evidence>
<proteinExistence type="inferred from homology"/>
<feature type="transmembrane region" description="Helical" evidence="10">
    <location>
        <begin position="159"/>
        <end position="190"/>
    </location>
</feature>
<dbReference type="Proteomes" id="UP001224775">
    <property type="component" value="Unassembled WGS sequence"/>
</dbReference>
<evidence type="ECO:0000256" key="4">
    <source>
        <dbReference type="ARBA" id="ARBA00022692"/>
    </source>
</evidence>
<sequence>MTELGSMLPAPCTSDMAYPCNTTSINVVSLSLACSGLALLMAIFLTKKLRSYERGTPEMNKLCDKIKSGARAFLVTEYKYLTMFVFLVFAVLVIIYTLDPPSNLLSLADNPDRLDGIRAGGCFIGGALLSASAGWAGMSVATDANVRTTQAADKQGLSVALRVAFTGGAVMGFTVVGLGLAGLSFFFWLMTLNRSVGDLGGSEHAAARSLIAAVDSLASFGFGASSIALFARVAGGIYTKAADVGADLVGKVEMDIPEDDPRNPAVIADNVGDNVGDVAGMGADLFESFVGSIIAAATLANGNAVKVALPFWIAGAGIVASLFGFFAVSTKDGANQRQLMFALHKGVISSSVLVLAFSAVIVSQFFPGDQSAEGWKIFACIAIGLIAGILIGQATEYYTSYSFWPTQSITQAGVTGPATVIIQGLGIGMMSCVPPVLIIVATILGCNALSGDYGVAMAAVGMLSTLGVTLATDAYGPIADNAGGIAEMAELEERVRETTDALDALGNTTAATGKGFAIGSAVLTSLSLLTAFKDKAQVGVADIGDPVVLSGVLFGAMLPFLFAALTMLSVQKAAGAIIIEVRRQFATIDGLREGTAEADSDRCVAISTQSSVEEMILPGVYAVLSPLMAGLLIGPKCLTGMLGGAIASGMMLAIMMANAGGAWDNSKKYIEIEGACGGKGTTTHKACVVGDTVGDPFKDTSGPSLNILIKLMSMVSLTAAPIIRGWQDWQFWYWGLLPIGLCVIATILVHHYYWKNTQDIAAPIDDVIKDAPLAKDVETPAAEEETS</sequence>
<keyword evidence="8" id="KW-0406">Ion transport</keyword>
<evidence type="ECO:0000256" key="10">
    <source>
        <dbReference type="SAM" id="Phobius"/>
    </source>
</evidence>
<keyword evidence="9 10" id="KW-0472">Membrane</keyword>
<feature type="transmembrane region" description="Helical" evidence="10">
    <location>
        <begin position="80"/>
        <end position="98"/>
    </location>
</feature>
<keyword evidence="12" id="KW-1185">Reference proteome</keyword>
<comment type="caution">
    <text evidence="11">The sequence shown here is derived from an EMBL/GenBank/DDBJ whole genome shotgun (WGS) entry which is preliminary data.</text>
</comment>
<dbReference type="GO" id="GO:0016020">
    <property type="term" value="C:membrane"/>
    <property type="evidence" value="ECO:0007669"/>
    <property type="project" value="InterPro"/>
</dbReference>
<dbReference type="EMBL" id="JATAAI010000015">
    <property type="protein sequence ID" value="KAK1740818.1"/>
    <property type="molecule type" value="Genomic_DNA"/>
</dbReference>
<dbReference type="NCBIfam" id="TIGR01104">
    <property type="entry name" value="V_PPase"/>
    <property type="match status" value="1"/>
</dbReference>
<feature type="transmembrane region" description="Helical" evidence="10">
    <location>
        <begin position="210"/>
        <end position="231"/>
    </location>
</feature>
<dbReference type="GO" id="GO:0004427">
    <property type="term" value="F:inorganic diphosphate phosphatase activity"/>
    <property type="evidence" value="ECO:0007669"/>
    <property type="project" value="InterPro"/>
</dbReference>
<feature type="transmembrane region" description="Helical" evidence="10">
    <location>
        <begin position="732"/>
        <end position="754"/>
    </location>
</feature>
<evidence type="ECO:0000256" key="6">
    <source>
        <dbReference type="ARBA" id="ARBA00022967"/>
    </source>
</evidence>
<keyword evidence="4 10" id="KW-0812">Transmembrane</keyword>
<dbReference type="EC" id="7.1.3.1" evidence="2"/>
<comment type="subcellular location">
    <subcellularLocation>
        <location evidence="1">Endomembrane system</location>
        <topology evidence="1">Multi-pass membrane protein</topology>
    </subcellularLocation>
</comment>
<evidence type="ECO:0000256" key="5">
    <source>
        <dbReference type="ARBA" id="ARBA00022842"/>
    </source>
</evidence>
<dbReference type="GO" id="GO:0009678">
    <property type="term" value="F:diphosphate hydrolysis-driven proton transmembrane transporter activity"/>
    <property type="evidence" value="ECO:0007669"/>
    <property type="project" value="UniProtKB-EC"/>
</dbReference>
<evidence type="ECO:0000256" key="1">
    <source>
        <dbReference type="ARBA" id="ARBA00004127"/>
    </source>
</evidence>
<feature type="transmembrane region" description="Helical" evidence="10">
    <location>
        <begin position="25"/>
        <end position="45"/>
    </location>
</feature>
<keyword evidence="11" id="KW-0378">Hydrolase</keyword>
<evidence type="ECO:0000256" key="9">
    <source>
        <dbReference type="ARBA" id="ARBA00023136"/>
    </source>
</evidence>
<protein>
    <recommendedName>
        <fullName evidence="2">H(+)-exporting diphosphatase</fullName>
        <ecNumber evidence="2">7.1.3.1</ecNumber>
    </recommendedName>
</protein>
<keyword evidence="3" id="KW-0813">Transport</keyword>
<feature type="transmembrane region" description="Helical" evidence="10">
    <location>
        <begin position="378"/>
        <end position="400"/>
    </location>
</feature>
<feature type="transmembrane region" description="Helical" evidence="10">
    <location>
        <begin position="547"/>
        <end position="568"/>
    </location>
</feature>
<reference evidence="11" key="1">
    <citation type="submission" date="2023-06" db="EMBL/GenBank/DDBJ databases">
        <title>Survivors Of The Sea: Transcriptome response of Skeletonema marinoi to long-term dormancy.</title>
        <authorList>
            <person name="Pinder M.I.M."/>
            <person name="Kourtchenko O."/>
            <person name="Robertson E.K."/>
            <person name="Larsson T."/>
            <person name="Maumus F."/>
            <person name="Osuna-Cruz C.M."/>
            <person name="Vancaester E."/>
            <person name="Stenow R."/>
            <person name="Vandepoele K."/>
            <person name="Ploug H."/>
            <person name="Bruchert V."/>
            <person name="Godhe A."/>
            <person name="Topel M."/>
        </authorList>
    </citation>
    <scope>NUCLEOTIDE SEQUENCE</scope>
    <source>
        <strain evidence="11">R05AC</strain>
    </source>
</reference>
<keyword evidence="5" id="KW-0460">Magnesium</keyword>
<dbReference type="Pfam" id="PF03030">
    <property type="entry name" value="H_PPase"/>
    <property type="match status" value="1"/>
</dbReference>
<evidence type="ECO:0000256" key="3">
    <source>
        <dbReference type="ARBA" id="ARBA00022448"/>
    </source>
</evidence>
<feature type="transmembrane region" description="Helical" evidence="10">
    <location>
        <begin position="347"/>
        <end position="366"/>
    </location>
</feature>
<gene>
    <name evidence="11" type="ORF">QTG54_008913</name>
</gene>
<dbReference type="InterPro" id="IPR004131">
    <property type="entry name" value="PPase-energised_H-pump"/>
</dbReference>